<name>A0A1E3PR06_9ASCO</name>
<evidence type="ECO:0000313" key="4">
    <source>
        <dbReference type="EMBL" id="ODQ67352.1"/>
    </source>
</evidence>
<reference evidence="4 5" key="1">
    <citation type="journal article" date="2016" name="Proc. Natl. Acad. Sci. U.S.A.">
        <title>Comparative genomics of biotechnologically important yeasts.</title>
        <authorList>
            <person name="Riley R."/>
            <person name="Haridas S."/>
            <person name="Wolfe K.H."/>
            <person name="Lopes M.R."/>
            <person name="Hittinger C.T."/>
            <person name="Goeker M."/>
            <person name="Salamov A.A."/>
            <person name="Wisecaver J.H."/>
            <person name="Long T.M."/>
            <person name="Calvey C.H."/>
            <person name="Aerts A.L."/>
            <person name="Barry K.W."/>
            <person name="Choi C."/>
            <person name="Clum A."/>
            <person name="Coughlan A.Y."/>
            <person name="Deshpande S."/>
            <person name="Douglass A.P."/>
            <person name="Hanson S.J."/>
            <person name="Klenk H.-P."/>
            <person name="LaButti K.M."/>
            <person name="Lapidus A."/>
            <person name="Lindquist E.A."/>
            <person name="Lipzen A.M."/>
            <person name="Meier-Kolthoff J.P."/>
            <person name="Ohm R.A."/>
            <person name="Otillar R.P."/>
            <person name="Pangilinan J.L."/>
            <person name="Peng Y."/>
            <person name="Rokas A."/>
            <person name="Rosa C.A."/>
            <person name="Scheuner C."/>
            <person name="Sibirny A.A."/>
            <person name="Slot J.C."/>
            <person name="Stielow J.B."/>
            <person name="Sun H."/>
            <person name="Kurtzman C.P."/>
            <person name="Blackwell M."/>
            <person name="Grigoriev I.V."/>
            <person name="Jeffries T.W."/>
        </authorList>
    </citation>
    <scope>NUCLEOTIDE SEQUENCE [LARGE SCALE GENOMIC DNA]</scope>
    <source>
        <strain evidence="4 5">DSM 6958</strain>
    </source>
</reference>
<organism evidence="4 5">
    <name type="scientific">Nadsonia fulvescens var. elongata DSM 6958</name>
    <dbReference type="NCBI Taxonomy" id="857566"/>
    <lineage>
        <taxon>Eukaryota</taxon>
        <taxon>Fungi</taxon>
        <taxon>Dikarya</taxon>
        <taxon>Ascomycota</taxon>
        <taxon>Saccharomycotina</taxon>
        <taxon>Dipodascomycetes</taxon>
        <taxon>Dipodascales</taxon>
        <taxon>Dipodascales incertae sedis</taxon>
        <taxon>Nadsonia</taxon>
    </lineage>
</organism>
<dbReference type="SUPFAM" id="SSF82153">
    <property type="entry name" value="FAS1 domain"/>
    <property type="match status" value="4"/>
</dbReference>
<dbReference type="Proteomes" id="UP000095009">
    <property type="component" value="Unassembled WGS sequence"/>
</dbReference>
<dbReference type="PANTHER" id="PTHR10900:SF125">
    <property type="entry name" value="FAS1 DOMAIN-CONTAINING PROTEIN YLR001C"/>
    <property type="match status" value="1"/>
</dbReference>
<keyword evidence="2" id="KW-1133">Transmembrane helix</keyword>
<protein>
    <recommendedName>
        <fullName evidence="3">FAS1 domain-containing protein</fullName>
    </recommendedName>
</protein>
<dbReference type="AlphaFoldDB" id="A0A1E3PR06"/>
<accession>A0A1E3PR06</accession>
<dbReference type="STRING" id="857566.A0A1E3PR06"/>
<dbReference type="Pfam" id="PF02469">
    <property type="entry name" value="Fasciclin"/>
    <property type="match status" value="1"/>
</dbReference>
<gene>
    <name evidence="4" type="ORF">NADFUDRAFT_45476</name>
</gene>
<feature type="domain" description="FAS1" evidence="3">
    <location>
        <begin position="222"/>
        <end position="361"/>
    </location>
</feature>
<evidence type="ECO:0000313" key="5">
    <source>
        <dbReference type="Proteomes" id="UP000095009"/>
    </source>
</evidence>
<dbReference type="InterPro" id="IPR036378">
    <property type="entry name" value="FAS1_dom_sf"/>
</dbReference>
<dbReference type="OrthoDB" id="286301at2759"/>
<keyword evidence="5" id="KW-1185">Reference proteome</keyword>
<evidence type="ECO:0000259" key="3">
    <source>
        <dbReference type="PROSITE" id="PS50213"/>
    </source>
</evidence>
<dbReference type="PROSITE" id="PS50213">
    <property type="entry name" value="FAS1"/>
    <property type="match status" value="2"/>
</dbReference>
<feature type="compositionally biased region" description="Polar residues" evidence="1">
    <location>
        <begin position="946"/>
        <end position="961"/>
    </location>
</feature>
<keyword evidence="2" id="KW-0812">Transmembrane</keyword>
<evidence type="ECO:0000256" key="2">
    <source>
        <dbReference type="SAM" id="Phobius"/>
    </source>
</evidence>
<feature type="transmembrane region" description="Helical" evidence="2">
    <location>
        <begin position="860"/>
        <end position="885"/>
    </location>
</feature>
<feature type="domain" description="FAS1" evidence="3">
    <location>
        <begin position="81"/>
        <end position="219"/>
    </location>
</feature>
<dbReference type="EMBL" id="KV454407">
    <property type="protein sequence ID" value="ODQ67352.1"/>
    <property type="molecule type" value="Genomic_DNA"/>
</dbReference>
<keyword evidence="2" id="KW-0472">Membrane</keyword>
<sequence length="1016" mass="111675">MSIWQVNSQGTSETTVNDIFESKAVSLSSSDKAPLLADTISVSTGNAFNDDVFLMSSLSDAEILYTGAISKVTSAIISISSTSIIDILSSSAHFSTLLGYIRIFGLVPSLNFPEGEGITLVAPLNSAFAKAQANNVEITKELILYHIISSPVLHSDLNSTCTELVIITWDDHAPLLITGTDCNETFCHNLIAGSVPLESENSTAKTTAKGIIQVTDTLLEIPKGLCETLENLKDAKIFSALVQLDAEQYCNMVDFGSKGFLNGITMIVPLDSAFKDGITEIELKYLFSSWGKEDRAKLLLRHTLPSIWGSSDVINGHLEVKTADNSTINFSSDMSINGTLAANEKNLLFKNGLLHTYKNFAIKPEDQAEFFGFNIRKYLYGAGAASFLREVEFRGLSELLDDADLKQTIFVPMTTEDTLEEEKYAPDLSLPEPYVHKKRNNSERLLELSSKFYSNNKALTLYHFLDDMYDFDSLIPDVGSSVLVNSRMSSKRLSGFHQKIKVTRVSTDKLIVNNHDYIASTKEIRIGNCRMYLLHDNIYLPPSLSESVGPIFRSSRSMSYLSDLNLLTLPSGTAYTFFLPTTSGWENLGLVTNYLEANTTALRILFENIIVGFPFYTNDEKKENVTLLSGVETSIEYDYNRFLLVSKDEYAEETPTVAFPIQGGLAVDILFDAGVAHPITNVPLPHTLTIGSRDLLEVAGAHLFIDLLDSFNLSYVLDPGSGYSILAPSARSLSLANITADTPNIETLLKLHILPDDPRDALLSSKEGKIRTLIDNVHLQSREISEGVFLIRIVEGHDRDVRVLNKGSVNPPFISEVDSANRNISSMIIVIDRPLLPSWITPPSPPSFLPPFHDHIKTPIAVGLGIVLGVIFISFMLSFCFCVFIGTEPSADLKIHHRGSNAVLSGVDEENGIDADDATTPLLHDMHHPSAASLRSSRSKRSNNSIYHSSSNLSLNPSRTSIPEIRFDNEHLSPSGGEGSCLNKSAEAAHSEHSVSQPIKTANLHSDRKPLKFAFR</sequence>
<proteinExistence type="predicted"/>
<feature type="compositionally biased region" description="Polar residues" evidence="1">
    <location>
        <begin position="995"/>
        <end position="1004"/>
    </location>
</feature>
<evidence type="ECO:0000256" key="1">
    <source>
        <dbReference type="SAM" id="MobiDB-lite"/>
    </source>
</evidence>
<feature type="region of interest" description="Disordered" evidence="1">
    <location>
        <begin position="915"/>
        <end position="1016"/>
    </location>
</feature>
<dbReference type="InterPro" id="IPR050904">
    <property type="entry name" value="Adhesion/Biosynth-related"/>
</dbReference>
<dbReference type="Gene3D" id="2.30.180.10">
    <property type="entry name" value="FAS1 domain"/>
    <property type="match status" value="3"/>
</dbReference>
<dbReference type="InterPro" id="IPR000782">
    <property type="entry name" value="FAS1_domain"/>
</dbReference>
<dbReference type="PANTHER" id="PTHR10900">
    <property type="entry name" value="PERIOSTIN-RELATED"/>
    <property type="match status" value="1"/>
</dbReference>